<dbReference type="KEGG" id="ssck:SPSK_02719"/>
<evidence type="ECO:0000313" key="3">
    <source>
        <dbReference type="Proteomes" id="UP000033710"/>
    </source>
</evidence>
<dbReference type="PANTHER" id="PTHR14209:SF19">
    <property type="entry name" value="ISOAMYL ACETATE-HYDROLYZING ESTERASE 1 HOMOLOG"/>
    <property type="match status" value="1"/>
</dbReference>
<name>A0A0F2MC28_SPOSC</name>
<dbReference type="Pfam" id="PF13472">
    <property type="entry name" value="Lipase_GDSL_2"/>
    <property type="match status" value="1"/>
</dbReference>
<dbReference type="Proteomes" id="UP000033710">
    <property type="component" value="Unassembled WGS sequence"/>
</dbReference>
<reference evidence="2 3" key="1">
    <citation type="journal article" date="2014" name="BMC Genomics">
        <title>Comparative genomics of the major fungal agents of human and animal Sporotrichosis: Sporothrix schenckii and Sporothrix brasiliensis.</title>
        <authorList>
            <person name="Teixeira M.M."/>
            <person name="de Almeida L.G."/>
            <person name="Kubitschek-Barreira P."/>
            <person name="Alves F.L."/>
            <person name="Kioshima E.S."/>
            <person name="Abadio A.K."/>
            <person name="Fernandes L."/>
            <person name="Derengowski L.S."/>
            <person name="Ferreira K.S."/>
            <person name="Souza R.C."/>
            <person name="Ruiz J.C."/>
            <person name="de Andrade N.C."/>
            <person name="Paes H.C."/>
            <person name="Nicola A.M."/>
            <person name="Albuquerque P."/>
            <person name="Gerber A.L."/>
            <person name="Martins V.P."/>
            <person name="Peconick L.D."/>
            <person name="Neto A.V."/>
            <person name="Chaucanez C.B."/>
            <person name="Silva P.A."/>
            <person name="Cunha O.L."/>
            <person name="de Oliveira F.F."/>
            <person name="dos Santos T.C."/>
            <person name="Barros A.L."/>
            <person name="Soares M.A."/>
            <person name="de Oliveira L.M."/>
            <person name="Marini M.M."/>
            <person name="Villalobos-Duno H."/>
            <person name="Cunha M.M."/>
            <person name="de Hoog S."/>
            <person name="da Silveira J.F."/>
            <person name="Henrissat B."/>
            <person name="Nino-Vega G.A."/>
            <person name="Cisalpino P.S."/>
            <person name="Mora-Montes H.M."/>
            <person name="Almeida S.R."/>
            <person name="Stajich J.E."/>
            <person name="Lopes-Bezerra L.M."/>
            <person name="Vasconcelos A.T."/>
            <person name="Felipe M.S."/>
        </authorList>
    </citation>
    <scope>NUCLEOTIDE SEQUENCE [LARGE SCALE GENOMIC DNA]</scope>
    <source>
        <strain evidence="2 3">1099-18</strain>
    </source>
</reference>
<accession>A0A0F2MC28</accession>
<dbReference type="InterPro" id="IPR013830">
    <property type="entry name" value="SGNH_hydro"/>
</dbReference>
<evidence type="ECO:0000259" key="1">
    <source>
        <dbReference type="Pfam" id="PF13472"/>
    </source>
</evidence>
<dbReference type="SUPFAM" id="SSF52266">
    <property type="entry name" value="SGNH hydrolase"/>
    <property type="match status" value="1"/>
</dbReference>
<dbReference type="AlphaFoldDB" id="A0A0F2MC28"/>
<sequence>MAAPYPQIVLFGDSLLQGATDTNDGFSLQSALEAHGIRRYDVVNRGLSGYNTSQALRLLPSVFPLPPSEPSPYTPKIAYLVVLLGANDAALKADKDNQHVDLAEYEANLKAILTHPNIQAHKPGKILVVTPPPVDGIRLHEFERINYNQTRTSRQALVSAKYSEAARRVAQSVPNTAIVDLNKALMDLAIARTAGFDPKGSVVLGDEAGGQRGYLANLLSDGLHLSGEGYRVFFEALRPHIDPPNPRETVEGWIYPEWRQAPWLEK</sequence>
<gene>
    <name evidence="2" type="ORF">SPSK_02719</name>
</gene>
<dbReference type="Gene3D" id="3.40.50.1110">
    <property type="entry name" value="SGNH hydrolase"/>
    <property type="match status" value="1"/>
</dbReference>
<reference evidence="2 3" key="2">
    <citation type="journal article" date="2015" name="Eukaryot. Cell">
        <title>Asexual propagation of a virulent clone complex in a human and feline outbreak of sporotrichosis.</title>
        <authorList>
            <person name="Teixeira Mde M."/>
            <person name="Rodrigues A.M."/>
            <person name="Tsui C.K."/>
            <person name="de Almeida L.G."/>
            <person name="Van Diepeningen A.D."/>
            <person name="van den Ende B.G."/>
            <person name="Fernandes G.F."/>
            <person name="Kano R."/>
            <person name="Hamelin R.C."/>
            <person name="Lopes-Bezerra L.M."/>
            <person name="Vasconcelos A.T."/>
            <person name="de Hoog S."/>
            <person name="de Camargo Z.P."/>
            <person name="Felipe M.S."/>
        </authorList>
    </citation>
    <scope>NUCLEOTIDE SEQUENCE [LARGE SCALE GENOMIC DNA]</scope>
    <source>
        <strain evidence="2 3">1099-18</strain>
    </source>
</reference>
<evidence type="ECO:0000313" key="2">
    <source>
        <dbReference type="EMBL" id="KJR86390.1"/>
    </source>
</evidence>
<dbReference type="InterPro" id="IPR036514">
    <property type="entry name" value="SGNH_hydro_sf"/>
</dbReference>
<dbReference type="GeneID" id="27664863"/>
<dbReference type="RefSeq" id="XP_016589066.1">
    <property type="nucleotide sequence ID" value="XM_016729586.1"/>
</dbReference>
<keyword evidence="2" id="KW-0378">Hydrolase</keyword>
<dbReference type="EMBL" id="AXCR01000006">
    <property type="protein sequence ID" value="KJR86390.1"/>
    <property type="molecule type" value="Genomic_DNA"/>
</dbReference>
<dbReference type="OrthoDB" id="671439at2759"/>
<comment type="caution">
    <text evidence="2">The sequence shown here is derived from an EMBL/GenBank/DDBJ whole genome shotgun (WGS) entry which is preliminary data.</text>
</comment>
<feature type="domain" description="SGNH hydrolase-type esterase" evidence="1">
    <location>
        <begin position="10"/>
        <end position="232"/>
    </location>
</feature>
<protein>
    <submittedName>
        <fullName evidence="2">GDSL Lipase/Acylhydrolase family protein</fullName>
    </submittedName>
</protein>
<dbReference type="InterPro" id="IPR045136">
    <property type="entry name" value="Iah1-like"/>
</dbReference>
<dbReference type="GO" id="GO:0016787">
    <property type="term" value="F:hydrolase activity"/>
    <property type="evidence" value="ECO:0007669"/>
    <property type="project" value="UniProtKB-KW"/>
</dbReference>
<dbReference type="VEuPathDB" id="FungiDB:SPSK_02719"/>
<dbReference type="PANTHER" id="PTHR14209">
    <property type="entry name" value="ISOAMYL ACETATE-HYDROLYZING ESTERASE 1"/>
    <property type="match status" value="1"/>
</dbReference>
<dbReference type="CDD" id="cd01838">
    <property type="entry name" value="Isoamyl_acetate_hydrolase_like"/>
    <property type="match status" value="1"/>
</dbReference>
<organism evidence="2 3">
    <name type="scientific">Sporothrix schenckii 1099-18</name>
    <dbReference type="NCBI Taxonomy" id="1397361"/>
    <lineage>
        <taxon>Eukaryota</taxon>
        <taxon>Fungi</taxon>
        <taxon>Dikarya</taxon>
        <taxon>Ascomycota</taxon>
        <taxon>Pezizomycotina</taxon>
        <taxon>Sordariomycetes</taxon>
        <taxon>Sordariomycetidae</taxon>
        <taxon>Ophiostomatales</taxon>
        <taxon>Ophiostomataceae</taxon>
        <taxon>Sporothrix</taxon>
    </lineage>
</organism>
<proteinExistence type="predicted"/>